<dbReference type="InterPro" id="IPR050593">
    <property type="entry name" value="LovG"/>
</dbReference>
<sequence length="335" mass="36686">MKETQPIALFLHGWGSRPQVFEVQLRTLVKPLRDLGYKVVFAQAPCSLWMGKLDVVRTFGGPYFGWYQKETKETIQRAIAFVHGQQDLTEVSAIVGFSQGATLGLIIASLLEHDELKGWLPGVVAGSPEWQPVDPVAVDSLSWTPDGEYKVDLSARPELGAMQRSWTASTVSSSAVTTGSSSMADGFSWSAGDSTADSLSTSPSSSEAALPLRRSNKHKLRFVVALCPISTAWSPSNTDLASCRFEDRKKEWLPTVPAFFSVGEMDRYKSHSIKMADRVRGDSPKHRVATYAFGHEVPRSVEATGSLVQFVKTYSPAPAILKRTATFPGLTAHYE</sequence>
<reference evidence="3 4" key="1">
    <citation type="journal article" date="2012" name="Plant Cell">
        <title>Genome comparison of barley and maize smut fungi reveals targeted loss of RNA silencing components and species-specific presence of transposable elements.</title>
        <authorList>
            <person name="Laurie J.D."/>
            <person name="Ali S."/>
            <person name="Linning R."/>
            <person name="Mannhaupt G."/>
            <person name="Wong P."/>
            <person name="Gueldener U."/>
            <person name="Muensterkoetter M."/>
            <person name="Moore R."/>
            <person name="Kahmann R."/>
            <person name="Bakkeren G."/>
            <person name="Schirawski J."/>
        </authorList>
    </citation>
    <scope>NUCLEOTIDE SEQUENCE [LARGE SCALE GENOMIC DNA]</scope>
    <source>
        <strain evidence="4">Uh4875-4</strain>
    </source>
</reference>
<dbReference type="STRING" id="1128400.I2FN69"/>
<dbReference type="PANTHER" id="PTHR48070">
    <property type="entry name" value="ESTERASE OVCA2"/>
    <property type="match status" value="1"/>
</dbReference>
<dbReference type="SUPFAM" id="SSF53474">
    <property type="entry name" value="alpha/beta-Hydrolases"/>
    <property type="match status" value="1"/>
</dbReference>
<dbReference type="Pfam" id="PF03959">
    <property type="entry name" value="FSH1"/>
    <property type="match status" value="1"/>
</dbReference>
<dbReference type="EMBL" id="CAGI01000133">
    <property type="protein sequence ID" value="CCF48362.1"/>
    <property type="molecule type" value="Genomic_DNA"/>
</dbReference>
<organism evidence="3 4">
    <name type="scientific">Ustilago hordei</name>
    <name type="common">Barley covered smut fungus</name>
    <dbReference type="NCBI Taxonomy" id="120017"/>
    <lineage>
        <taxon>Eukaryota</taxon>
        <taxon>Fungi</taxon>
        <taxon>Dikarya</taxon>
        <taxon>Basidiomycota</taxon>
        <taxon>Ustilaginomycotina</taxon>
        <taxon>Ustilaginomycetes</taxon>
        <taxon>Ustilaginales</taxon>
        <taxon>Ustilaginaceae</taxon>
        <taxon>Ustilago</taxon>
    </lineage>
</organism>
<gene>
    <name evidence="3" type="ORF">UHOR_09021</name>
</gene>
<dbReference type="PANTHER" id="PTHR48070:SF6">
    <property type="entry name" value="ESTERASE OVCA2"/>
    <property type="match status" value="1"/>
</dbReference>
<dbReference type="InterPro" id="IPR005645">
    <property type="entry name" value="FSH-like_dom"/>
</dbReference>
<dbReference type="HOGENOM" id="CLU_829482_0_0_1"/>
<comment type="caution">
    <text evidence="3">The sequence shown here is derived from an EMBL/GenBank/DDBJ whole genome shotgun (WGS) entry which is preliminary data.</text>
</comment>
<protein>
    <recommendedName>
        <fullName evidence="2">Serine hydrolase domain-containing protein</fullName>
    </recommendedName>
</protein>
<proteinExistence type="predicted"/>
<dbReference type="OrthoDB" id="2418081at2759"/>
<evidence type="ECO:0000256" key="1">
    <source>
        <dbReference type="ARBA" id="ARBA00022801"/>
    </source>
</evidence>
<dbReference type="GO" id="GO:0005737">
    <property type="term" value="C:cytoplasm"/>
    <property type="evidence" value="ECO:0007669"/>
    <property type="project" value="TreeGrafter"/>
</dbReference>
<dbReference type="Proteomes" id="UP000006174">
    <property type="component" value="Unassembled WGS sequence"/>
</dbReference>
<dbReference type="GO" id="GO:0005634">
    <property type="term" value="C:nucleus"/>
    <property type="evidence" value="ECO:0007669"/>
    <property type="project" value="TreeGrafter"/>
</dbReference>
<evidence type="ECO:0000313" key="3">
    <source>
        <dbReference type="EMBL" id="CCF48362.1"/>
    </source>
</evidence>
<dbReference type="Gene3D" id="3.40.50.1820">
    <property type="entry name" value="alpha/beta hydrolase"/>
    <property type="match status" value="1"/>
</dbReference>
<feature type="domain" description="Serine hydrolase" evidence="2">
    <location>
        <begin position="8"/>
        <end position="115"/>
    </location>
</feature>
<keyword evidence="4" id="KW-1185">Reference proteome</keyword>
<keyword evidence="1" id="KW-0378">Hydrolase</keyword>
<accession>I2FN69</accession>
<dbReference type="AlphaFoldDB" id="I2FN69"/>
<name>I2FN69_USTHO</name>
<evidence type="ECO:0000313" key="4">
    <source>
        <dbReference type="Proteomes" id="UP000006174"/>
    </source>
</evidence>
<dbReference type="InterPro" id="IPR029058">
    <property type="entry name" value="AB_hydrolase_fold"/>
</dbReference>
<dbReference type="GO" id="GO:0016787">
    <property type="term" value="F:hydrolase activity"/>
    <property type="evidence" value="ECO:0007669"/>
    <property type="project" value="UniProtKB-KW"/>
</dbReference>
<evidence type="ECO:0000259" key="2">
    <source>
        <dbReference type="Pfam" id="PF03959"/>
    </source>
</evidence>